<dbReference type="RefSeq" id="WP_188886068.1">
    <property type="nucleotide sequence ID" value="NZ_BLYJ01000029.1"/>
</dbReference>
<dbReference type="Proteomes" id="UP000620147">
    <property type="component" value="Unassembled WGS sequence"/>
</dbReference>
<protein>
    <recommendedName>
        <fullName evidence="4">SLH domain-containing protein</fullName>
    </recommendedName>
</protein>
<evidence type="ECO:0000256" key="2">
    <source>
        <dbReference type="SAM" id="MobiDB-lite"/>
    </source>
</evidence>
<feature type="region of interest" description="Disordered" evidence="2">
    <location>
        <begin position="347"/>
        <end position="380"/>
    </location>
</feature>
<feature type="region of interest" description="Disordered" evidence="2">
    <location>
        <begin position="1230"/>
        <end position="1252"/>
    </location>
</feature>
<feature type="chain" id="PRO_5045512473" description="SLH domain-containing protein" evidence="3">
    <location>
        <begin position="24"/>
        <end position="1357"/>
    </location>
</feature>
<feature type="signal peptide" evidence="3">
    <location>
        <begin position="1"/>
        <end position="23"/>
    </location>
</feature>
<dbReference type="EMBL" id="BLYJ01000029">
    <property type="protein sequence ID" value="GFO88953.1"/>
    <property type="molecule type" value="Genomic_DNA"/>
</dbReference>
<keyword evidence="3" id="KW-0732">Signal</keyword>
<dbReference type="PROSITE" id="PS51272">
    <property type="entry name" value="SLH"/>
    <property type="match status" value="2"/>
</dbReference>
<keyword evidence="6" id="KW-1185">Reference proteome</keyword>
<comment type="caution">
    <text evidence="5">The sequence shown here is derived from an EMBL/GenBank/DDBJ whole genome shotgun (WGS) entry which is preliminary data.</text>
</comment>
<evidence type="ECO:0000259" key="4">
    <source>
        <dbReference type="PROSITE" id="PS51272"/>
    </source>
</evidence>
<feature type="domain" description="SLH" evidence="4">
    <location>
        <begin position="83"/>
        <end position="143"/>
    </location>
</feature>
<dbReference type="Pfam" id="PF00395">
    <property type="entry name" value="SLH"/>
    <property type="match status" value="2"/>
</dbReference>
<accession>A0ABQ1E235</accession>
<feature type="compositionally biased region" description="Gly residues" evidence="2">
    <location>
        <begin position="350"/>
        <end position="374"/>
    </location>
</feature>
<keyword evidence="1" id="KW-0677">Repeat</keyword>
<proteinExistence type="predicted"/>
<evidence type="ECO:0000313" key="6">
    <source>
        <dbReference type="Proteomes" id="UP000620147"/>
    </source>
</evidence>
<sequence length="1357" mass="142745">MNKKRTLAMLLAGAMLLPANAFAASPEDFTDFPTDWSAAGLRSAVQNGLLNGSNGQINSSGLLIRAQMAAIVNRAFAARKTADLSVYSDANTSAWYYNDLKLAVAMRTFQGANGKLNPEAPITREEAFVVLARAFALESGDTSVLNNYTDGASVSAWARSSVAALIENGYVNGANGKLNPKNSITRAEFAKVISEMASTYADADDSLSATVDGSVIVRENGVSLSGKTINGDLIIADGISRIDLTGVTVTGRIVLRGGESGVTFKDTKAGKGIIANTDIAVSGSVDSITVVADGAKITGSGKVGAVQANADNVTVSTSGTKVTAANGVSGVKAGNKSVAAGKTETVGAAASGGGSSSSGSSSSGGGSSSGGSSSGGSVAQQSLVVPEQTKLIDMNTVQLGALGQFVVIRFEDGNTLDNCTLTVDGTEINAGCSKVSTDGSIVKWQSTVLDPSTLTVTNKTTGKTQTVSLGGKNTVKPTVSGVPVDYYFLANGPVYVWDYHQTNKDAAGKVRYNPTHTTIDLKTASNSVRFYSPDAVLSESDDNLYHVSGEVQLMFNYANGTDAEKAFVDGITSVVLVQDDESNSVLNSNLKWSLNKALPHGVDGATVACITVPLGQSNFFSNGRYKLRVVSNGNAELFPIHVVNEKTPSLVLSDTGAYSGVNTHFTVKDMLYGITQPIYRVELQYAGDSEVQVLNKFDDWYLIGDTFVLYNDTTNHLTHSGKYTLTIYANGFKSFSQTFYAYGADKQSVSPAARAAAAGVDALSAATSGGGASSDSGSEGGSNTMNANLVFSADLLTNAKIVEKLGLDNANAAAISERWDNMLHDAVYYEGADKVYTSAGFFDAANTARTEDKLLTFAEYVTSENAETTRNRPYAVKKVLEDNLLGETTSFSEASSSAAPDLTLVKEVTEDGQTSYQSINEVNEGEDAVLLVSGSKAAAYLEKLKENADSQLYLNTTSALSKDAYSIDTEKNTITIPANQLKLGDNALTLQVDTFQKVRLTLTVAKQLEKNLSLSVAETTESGKPVVVFTVDGSNGDFLKNLASVKLDDKTDIGTYGYYGYGSEMAYYVIGKDNKTISLYNVPSGEHTVAISAKYYGEPLTAKFTVNAKPAEAAKSAPTVSGAKKKTDTSYTGTYSYYRLSFTGLNASDLTTYLAKVNQVKVNDTVLTRGYSSSSLADNNFRPAATNTTYSTSAYDVLDLPVSLFANAGDYKIKLTADGYTDVEYTLTVGDSSSSGDSSNSGSSGSTVTAPTKLPTISKGSNMYCTLTFSGAATWLAQDGLTVTVNDSVYQKTDSIYNLDGGGAYYVEDDRISLKIPYGMFTSTTSKLVISDGTTNINLTVTIPDYSSGKPTVSFTE</sequence>
<dbReference type="Pfam" id="PF07550">
    <property type="entry name" value="Shr-like_HID"/>
    <property type="match status" value="1"/>
</dbReference>
<reference evidence="5 6" key="1">
    <citation type="submission" date="2020-06" db="EMBL/GenBank/DDBJ databases">
        <title>Characterization of fructooligosaccharide metabolism and fructooligosaccharide-degrading enzymes in human commensal butyrate producers.</title>
        <authorList>
            <person name="Tanno H."/>
            <person name="Fujii T."/>
            <person name="Hirano K."/>
            <person name="Maeno S."/>
            <person name="Tonozuka T."/>
            <person name="Sakamoto M."/>
            <person name="Ohkuma M."/>
            <person name="Tochio T."/>
            <person name="Endo A."/>
        </authorList>
    </citation>
    <scope>NUCLEOTIDE SEQUENCE [LARGE SCALE GENOMIC DNA]</scope>
    <source>
        <strain evidence="5 6">JCM 31056</strain>
    </source>
</reference>
<feature type="domain" description="SLH" evidence="4">
    <location>
        <begin position="145"/>
        <end position="207"/>
    </location>
</feature>
<evidence type="ECO:0000256" key="1">
    <source>
        <dbReference type="ARBA" id="ARBA00022737"/>
    </source>
</evidence>
<organism evidence="5 6">
    <name type="scientific">Butyricicoccus faecihominis</name>
    <dbReference type="NCBI Taxonomy" id="1712515"/>
    <lineage>
        <taxon>Bacteria</taxon>
        <taxon>Bacillati</taxon>
        <taxon>Bacillota</taxon>
        <taxon>Clostridia</taxon>
        <taxon>Eubacteriales</taxon>
        <taxon>Butyricicoccaceae</taxon>
        <taxon>Butyricicoccus</taxon>
    </lineage>
</organism>
<dbReference type="InterPro" id="IPR011432">
    <property type="entry name" value="Shr-like_HID"/>
</dbReference>
<name>A0ABQ1E235_9FIRM</name>
<evidence type="ECO:0000256" key="3">
    <source>
        <dbReference type="SAM" id="SignalP"/>
    </source>
</evidence>
<dbReference type="InterPro" id="IPR001119">
    <property type="entry name" value="SLH_dom"/>
</dbReference>
<gene>
    <name evidence="5" type="ORF">BUFA31_21170</name>
</gene>
<evidence type="ECO:0000313" key="5">
    <source>
        <dbReference type="EMBL" id="GFO88953.1"/>
    </source>
</evidence>
<feature type="compositionally biased region" description="Low complexity" evidence="2">
    <location>
        <begin position="1230"/>
        <end position="1246"/>
    </location>
</feature>